<dbReference type="PANTHER" id="PTHR30069:SF41">
    <property type="entry name" value="HEME_HEMOPEXIN UTILIZATION PROTEIN C"/>
    <property type="match status" value="1"/>
</dbReference>
<dbReference type="Pfam" id="PF07715">
    <property type="entry name" value="Plug"/>
    <property type="match status" value="1"/>
</dbReference>
<dbReference type="PANTHER" id="PTHR30069">
    <property type="entry name" value="TONB-DEPENDENT OUTER MEMBRANE RECEPTOR"/>
    <property type="match status" value="1"/>
</dbReference>
<dbReference type="InterPro" id="IPR037066">
    <property type="entry name" value="Plug_dom_sf"/>
</dbReference>
<dbReference type="Gene3D" id="2.40.170.20">
    <property type="entry name" value="TonB-dependent receptor, beta-barrel domain"/>
    <property type="match status" value="1"/>
</dbReference>
<evidence type="ECO:0000256" key="9">
    <source>
        <dbReference type="SAM" id="SignalP"/>
    </source>
</evidence>
<reference evidence="11 12" key="1">
    <citation type="journal article" date="2017" name="Nat. Commun.">
        <title>In situ click chemistry generation of cyclooxygenase-2 inhibitors.</title>
        <authorList>
            <person name="Bhardwaj A."/>
            <person name="Kaur J."/>
            <person name="Wuest M."/>
            <person name="Wuest F."/>
        </authorList>
    </citation>
    <scope>NUCLEOTIDE SEQUENCE [LARGE SCALE GENOMIC DNA]</scope>
    <source>
        <strain evidence="11">S2_012_000_R3_94</strain>
    </source>
</reference>
<name>A0A533IAY0_PARDE</name>
<evidence type="ECO:0000256" key="7">
    <source>
        <dbReference type="ARBA" id="ARBA00023237"/>
    </source>
</evidence>
<dbReference type="EMBL" id="VAFL01000002">
    <property type="protein sequence ID" value="TKW68293.1"/>
    <property type="molecule type" value="Genomic_DNA"/>
</dbReference>
<feature type="signal peptide" evidence="9">
    <location>
        <begin position="1"/>
        <end position="25"/>
    </location>
</feature>
<dbReference type="GO" id="GO:0044718">
    <property type="term" value="P:siderophore transmembrane transport"/>
    <property type="evidence" value="ECO:0007669"/>
    <property type="project" value="TreeGrafter"/>
</dbReference>
<dbReference type="InterPro" id="IPR039426">
    <property type="entry name" value="TonB-dep_rcpt-like"/>
</dbReference>
<dbReference type="InterPro" id="IPR036942">
    <property type="entry name" value="Beta-barrel_TonB_sf"/>
</dbReference>
<dbReference type="Proteomes" id="UP000315344">
    <property type="component" value="Unassembled WGS sequence"/>
</dbReference>
<evidence type="ECO:0000256" key="1">
    <source>
        <dbReference type="ARBA" id="ARBA00004571"/>
    </source>
</evidence>
<dbReference type="Gene3D" id="2.170.130.10">
    <property type="entry name" value="TonB-dependent receptor, plug domain"/>
    <property type="match status" value="1"/>
</dbReference>
<dbReference type="GO" id="GO:0015344">
    <property type="term" value="F:siderophore uptake transmembrane transporter activity"/>
    <property type="evidence" value="ECO:0007669"/>
    <property type="project" value="TreeGrafter"/>
</dbReference>
<proteinExistence type="inferred from homology"/>
<organism evidence="11 12">
    <name type="scientific">Paracoccus denitrificans</name>
    <dbReference type="NCBI Taxonomy" id="266"/>
    <lineage>
        <taxon>Bacteria</taxon>
        <taxon>Pseudomonadati</taxon>
        <taxon>Pseudomonadota</taxon>
        <taxon>Alphaproteobacteria</taxon>
        <taxon>Rhodobacterales</taxon>
        <taxon>Paracoccaceae</taxon>
        <taxon>Paracoccus</taxon>
    </lineage>
</organism>
<dbReference type="AlphaFoldDB" id="A0A533IAY0"/>
<evidence type="ECO:0000256" key="5">
    <source>
        <dbReference type="ARBA" id="ARBA00022692"/>
    </source>
</evidence>
<evidence type="ECO:0000313" key="11">
    <source>
        <dbReference type="EMBL" id="TKW68293.1"/>
    </source>
</evidence>
<dbReference type="PROSITE" id="PS52016">
    <property type="entry name" value="TONB_DEPENDENT_REC_3"/>
    <property type="match status" value="1"/>
</dbReference>
<keyword evidence="3 8" id="KW-0813">Transport</keyword>
<keyword evidence="4 8" id="KW-1134">Transmembrane beta strand</keyword>
<dbReference type="SUPFAM" id="SSF56935">
    <property type="entry name" value="Porins"/>
    <property type="match status" value="1"/>
</dbReference>
<evidence type="ECO:0000313" key="12">
    <source>
        <dbReference type="Proteomes" id="UP000315344"/>
    </source>
</evidence>
<keyword evidence="11" id="KW-0675">Receptor</keyword>
<evidence type="ECO:0000256" key="4">
    <source>
        <dbReference type="ARBA" id="ARBA00022452"/>
    </source>
</evidence>
<evidence type="ECO:0000256" key="8">
    <source>
        <dbReference type="PROSITE-ProRule" id="PRU01360"/>
    </source>
</evidence>
<dbReference type="InterPro" id="IPR012910">
    <property type="entry name" value="Plug_dom"/>
</dbReference>
<keyword evidence="9" id="KW-0732">Signal</keyword>
<evidence type="ECO:0000256" key="3">
    <source>
        <dbReference type="ARBA" id="ARBA00022448"/>
    </source>
</evidence>
<keyword evidence="6 8" id="KW-0472">Membrane</keyword>
<accession>A0A533IAY0</accession>
<keyword evidence="5 8" id="KW-0812">Transmembrane</keyword>
<gene>
    <name evidence="11" type="ORF">DI616_04140</name>
</gene>
<feature type="chain" id="PRO_5021748181" evidence="9">
    <location>
        <begin position="26"/>
        <end position="665"/>
    </location>
</feature>
<evidence type="ECO:0000259" key="10">
    <source>
        <dbReference type="Pfam" id="PF07715"/>
    </source>
</evidence>
<evidence type="ECO:0000256" key="6">
    <source>
        <dbReference type="ARBA" id="ARBA00023136"/>
    </source>
</evidence>
<comment type="subcellular location">
    <subcellularLocation>
        <location evidence="1 8">Cell outer membrane</location>
        <topology evidence="1 8">Multi-pass membrane protein</topology>
    </subcellularLocation>
</comment>
<comment type="caution">
    <text evidence="11">The sequence shown here is derived from an EMBL/GenBank/DDBJ whole genome shotgun (WGS) entry which is preliminary data.</text>
</comment>
<dbReference type="CDD" id="cd01347">
    <property type="entry name" value="ligand_gated_channel"/>
    <property type="match status" value="1"/>
</dbReference>
<sequence>MRHSFCVRCALLGSVAFVTPLAAQAQDASSVIVLDTITLQSKRDVETETATPVTTIEQSEIDDRQASTVAELVDTVPGVTLVNGATPGGSGINIRGFGANGTYGTDQMVMIQVDGATQGSEELYRLGTQLYTDPSLYKTVSVSRGTVGSFEYGSGVVGGLVRLETKDASDFTGGTPGYRLRQTLEATSNGDGLTSSTILAWQPNEDFEVLAQYVWRKLDEQDDGDGEDVGAEPFKLPSYLLKAKYTFGTARDQSVTFSYNDTQTSENDVPYDQFGLGGSSFGNVDRDIRTRTTILAYEYDPSNPLIHVEANLSYADQQIDSTYIEGSSPYGPAAAALGDADHRYETVKLTVKNTSRFQTGAAEHDLRVGAEIIRKKRAEAASAPGGTDRRFALFAVDDIAIGGFTISPALRYETQKLRRQGDATLTNLDTSYENDAVMGGISLRYAWSNGFSAFASAAYTENLPILDDFDTADYMDRPQKARVYEIGGAYDAADVITGRDALSLKANLYHTDVWDVTSYSGVDQVEMRGLELEASYSVASGYYVDMNATITKGDEVGADGEEVYWGNAPADSLYLTLGKRWGDELDLSWELVANARMDRVGELEEETGGFGIHNLRATYRPQAGVLEGAEFRVGVENIFDKEYRPHLATRKAPGRNVKLTVARTF</sequence>
<comment type="similarity">
    <text evidence="2 8">Belongs to the TonB-dependent receptor family.</text>
</comment>
<protein>
    <submittedName>
        <fullName evidence="11">TonB-dependent receptor</fullName>
    </submittedName>
</protein>
<evidence type="ECO:0000256" key="2">
    <source>
        <dbReference type="ARBA" id="ARBA00009810"/>
    </source>
</evidence>
<dbReference type="GO" id="GO:0009279">
    <property type="term" value="C:cell outer membrane"/>
    <property type="evidence" value="ECO:0007669"/>
    <property type="project" value="UniProtKB-SubCell"/>
</dbReference>
<feature type="domain" description="TonB-dependent receptor plug" evidence="10">
    <location>
        <begin position="48"/>
        <end position="159"/>
    </location>
</feature>
<keyword evidence="7 8" id="KW-0998">Cell outer membrane</keyword>